<sequence>MNKEFGEIQHADVAVIGAGPAGAVAAALLARAGRSVLVLERQHFPRFSIGESLLPQSMAYLEEAGMLQAVVEAGFQYKNGASFVNGEKTASFDFRDKHSEGWGTTYQVERAVFDQLLIRRAAEQGAKVRFGHTVRSMQTGDAPVLEVEDEEGRVYRVASRFVLDASGFGRVLPRLLGLERPSRMPARAALFSHVQDSLPAGSIDRDKICVAVHPERRDVWYWMIHLANGRTSVGCVADAEFLDVPEAQREAKLRELMRAEPTIARLIGDAPFLMPVNRIGGYSANVERLHGPGYALLGNAGEFLDPVFSSGVTIALRSAHLATQTLLRQLDGETVDWAADYDVPLRKGIDTFRVFVERWYTGELQDIIFYENQTPKIRRMISSILAGYAWDETNPYVAEPVRRFNALHEICTMTSSA</sequence>
<proteinExistence type="predicted"/>
<feature type="domain" description="FAD-binding" evidence="1">
    <location>
        <begin position="11"/>
        <end position="336"/>
    </location>
</feature>
<dbReference type="RefSeq" id="WP_115536775.1">
    <property type="nucleotide sequence ID" value="NZ_QRGA01000018.1"/>
</dbReference>
<dbReference type="PANTHER" id="PTHR43747">
    <property type="entry name" value="FAD-BINDING PROTEIN"/>
    <property type="match status" value="1"/>
</dbReference>
<accession>A0A3D8JRJ4</accession>
<evidence type="ECO:0000259" key="1">
    <source>
        <dbReference type="Pfam" id="PF01494"/>
    </source>
</evidence>
<dbReference type="Gene3D" id="3.50.50.60">
    <property type="entry name" value="FAD/NAD(P)-binding domain"/>
    <property type="match status" value="1"/>
</dbReference>
<evidence type="ECO:0000313" key="3">
    <source>
        <dbReference type="Proteomes" id="UP000256838"/>
    </source>
</evidence>
<dbReference type="EMBL" id="QRGA01000018">
    <property type="protein sequence ID" value="RDU95667.1"/>
    <property type="molecule type" value="Genomic_DNA"/>
</dbReference>
<dbReference type="Pfam" id="PF01494">
    <property type="entry name" value="FAD_binding_3"/>
    <property type="match status" value="1"/>
</dbReference>
<comment type="caution">
    <text evidence="2">The sequence shown here is derived from an EMBL/GenBank/DDBJ whole genome shotgun (WGS) entry which is preliminary data.</text>
</comment>
<dbReference type="PANTHER" id="PTHR43747:SF1">
    <property type="entry name" value="SLR1998 PROTEIN"/>
    <property type="match status" value="1"/>
</dbReference>
<dbReference type="OrthoDB" id="103324at2"/>
<dbReference type="InterPro" id="IPR036188">
    <property type="entry name" value="FAD/NAD-bd_sf"/>
</dbReference>
<dbReference type="InterPro" id="IPR050816">
    <property type="entry name" value="Flavin-dep_Halogenase_NPB"/>
</dbReference>
<organism evidence="2 3">
    <name type="scientific">Trinickia dinghuensis</name>
    <dbReference type="NCBI Taxonomy" id="2291023"/>
    <lineage>
        <taxon>Bacteria</taxon>
        <taxon>Pseudomonadati</taxon>
        <taxon>Pseudomonadota</taxon>
        <taxon>Betaproteobacteria</taxon>
        <taxon>Burkholderiales</taxon>
        <taxon>Burkholderiaceae</taxon>
        <taxon>Trinickia</taxon>
    </lineage>
</organism>
<evidence type="ECO:0000313" key="2">
    <source>
        <dbReference type="EMBL" id="RDU95667.1"/>
    </source>
</evidence>
<dbReference type="GO" id="GO:0071949">
    <property type="term" value="F:FAD binding"/>
    <property type="evidence" value="ECO:0007669"/>
    <property type="project" value="InterPro"/>
</dbReference>
<dbReference type="Proteomes" id="UP000256838">
    <property type="component" value="Unassembled WGS sequence"/>
</dbReference>
<name>A0A3D8JRJ4_9BURK</name>
<protein>
    <submittedName>
        <fullName evidence="2">NAD(P)/FAD-dependent oxidoreductase</fullName>
    </submittedName>
</protein>
<dbReference type="SUPFAM" id="SSF51905">
    <property type="entry name" value="FAD/NAD(P)-binding domain"/>
    <property type="match status" value="1"/>
</dbReference>
<gene>
    <name evidence="2" type="ORF">DWV00_27500</name>
</gene>
<dbReference type="AlphaFoldDB" id="A0A3D8JRJ4"/>
<dbReference type="InterPro" id="IPR002938">
    <property type="entry name" value="FAD-bd"/>
</dbReference>
<reference evidence="2 3" key="1">
    <citation type="submission" date="2018-08" db="EMBL/GenBank/DDBJ databases">
        <title>Paraburkholderia sp. DHOM06 isolated from forest soil.</title>
        <authorList>
            <person name="Gao Z.-H."/>
            <person name="Qiu L.-H."/>
        </authorList>
    </citation>
    <scope>NUCLEOTIDE SEQUENCE [LARGE SCALE GENOMIC DNA]</scope>
    <source>
        <strain evidence="2 3">DHOM06</strain>
    </source>
</reference>
<keyword evidence="3" id="KW-1185">Reference proteome</keyword>